<reference evidence="2 3" key="1">
    <citation type="submission" date="2018-10" db="EMBL/GenBank/DDBJ databases">
        <title>Genomic Encyclopedia of Type Strains, Phase IV (KMG-IV): sequencing the most valuable type-strain genomes for metagenomic binning, comparative biology and taxonomic classification.</title>
        <authorList>
            <person name="Goeker M."/>
        </authorList>
    </citation>
    <scope>NUCLEOTIDE SEQUENCE [LARGE SCALE GENOMIC DNA]</scope>
    <source>
        <strain evidence="2 3">DSM 23841</strain>
    </source>
</reference>
<dbReference type="OrthoDB" id="8527158at2"/>
<name>A0A495WAY7_9RHOO</name>
<dbReference type="InterPro" id="IPR052746">
    <property type="entry name" value="MlaB_ABC_Transporter"/>
</dbReference>
<gene>
    <name evidence="2" type="ORF">DFR40_1861</name>
</gene>
<keyword evidence="3" id="KW-1185">Reference proteome</keyword>
<sequence length="106" mass="11463">MNESARSSRDITVSGELTIYTASEWRDRLIGEMAGTDDLRLQLAEVAEIDSAGLQLLLAAKRQASGEGRQLELANPSAAVRGLFDLLRLDAQLTTDALDQESESGQ</sequence>
<feature type="domain" description="STAS" evidence="1">
    <location>
        <begin position="11"/>
        <end position="106"/>
    </location>
</feature>
<dbReference type="RefSeq" id="WP_121458170.1">
    <property type="nucleotide sequence ID" value="NZ_RBXP01000014.1"/>
</dbReference>
<dbReference type="Proteomes" id="UP000270626">
    <property type="component" value="Unassembled WGS sequence"/>
</dbReference>
<dbReference type="CDD" id="cd07043">
    <property type="entry name" value="STAS_anti-anti-sigma_factors"/>
    <property type="match status" value="1"/>
</dbReference>
<proteinExistence type="predicted"/>
<protein>
    <submittedName>
        <fullName evidence="2">Anti-anti-sigma factor</fullName>
    </submittedName>
</protein>
<dbReference type="Pfam" id="PF13466">
    <property type="entry name" value="STAS_2"/>
    <property type="match status" value="1"/>
</dbReference>
<comment type="caution">
    <text evidence="2">The sequence shown here is derived from an EMBL/GenBank/DDBJ whole genome shotgun (WGS) entry which is preliminary data.</text>
</comment>
<evidence type="ECO:0000259" key="1">
    <source>
        <dbReference type="PROSITE" id="PS50801"/>
    </source>
</evidence>
<evidence type="ECO:0000313" key="3">
    <source>
        <dbReference type="Proteomes" id="UP000270626"/>
    </source>
</evidence>
<dbReference type="InterPro" id="IPR058548">
    <property type="entry name" value="MlaB-like_STAS"/>
</dbReference>
<accession>A0A495WAY7</accession>
<dbReference type="InterPro" id="IPR036513">
    <property type="entry name" value="STAS_dom_sf"/>
</dbReference>
<dbReference type="PROSITE" id="PS50801">
    <property type="entry name" value="STAS"/>
    <property type="match status" value="1"/>
</dbReference>
<dbReference type="SUPFAM" id="SSF52091">
    <property type="entry name" value="SpoIIaa-like"/>
    <property type="match status" value="1"/>
</dbReference>
<dbReference type="EMBL" id="RBXP01000014">
    <property type="protein sequence ID" value="RKT58832.1"/>
    <property type="molecule type" value="Genomic_DNA"/>
</dbReference>
<dbReference type="AlphaFoldDB" id="A0A495WAY7"/>
<dbReference type="Gene3D" id="3.30.750.24">
    <property type="entry name" value="STAS domain"/>
    <property type="match status" value="1"/>
</dbReference>
<evidence type="ECO:0000313" key="2">
    <source>
        <dbReference type="EMBL" id="RKT58832.1"/>
    </source>
</evidence>
<organism evidence="2 3">
    <name type="scientific">Azonexus fungiphilus</name>
    <dbReference type="NCBI Taxonomy" id="146940"/>
    <lineage>
        <taxon>Bacteria</taxon>
        <taxon>Pseudomonadati</taxon>
        <taxon>Pseudomonadota</taxon>
        <taxon>Betaproteobacteria</taxon>
        <taxon>Rhodocyclales</taxon>
        <taxon>Azonexaceae</taxon>
        <taxon>Azonexus</taxon>
    </lineage>
</organism>
<dbReference type="InterPro" id="IPR002645">
    <property type="entry name" value="STAS_dom"/>
</dbReference>
<dbReference type="PANTHER" id="PTHR35849">
    <property type="entry name" value="BLR2341 PROTEIN"/>
    <property type="match status" value="1"/>
</dbReference>
<dbReference type="PANTHER" id="PTHR35849:SF2">
    <property type="entry name" value="BLR2341 PROTEIN"/>
    <property type="match status" value="1"/>
</dbReference>